<dbReference type="Proteomes" id="UP000199595">
    <property type="component" value="Unassembled WGS sequence"/>
</dbReference>
<reference evidence="6 7" key="1">
    <citation type="submission" date="2016-10" db="EMBL/GenBank/DDBJ databases">
        <authorList>
            <person name="de Groot N.N."/>
        </authorList>
    </citation>
    <scope>NUCLEOTIDE SEQUENCE [LARGE SCALE GENOMIC DNA]</scope>
    <source>
        <strain evidence="6 7">DSM 24956</strain>
    </source>
</reference>
<dbReference type="GO" id="GO:0009450">
    <property type="term" value="P:gamma-aminobutyric acid catabolic process"/>
    <property type="evidence" value="ECO:0007669"/>
    <property type="project" value="TreeGrafter"/>
</dbReference>
<dbReference type="Gene3D" id="3.40.309.10">
    <property type="entry name" value="Aldehyde Dehydrogenase, Chain A, domain 2"/>
    <property type="match status" value="1"/>
</dbReference>
<dbReference type="AlphaFoldDB" id="A0A1H2ZNK0"/>
<dbReference type="PROSITE" id="PS00070">
    <property type="entry name" value="ALDEHYDE_DEHYDR_CYS"/>
    <property type="match status" value="1"/>
</dbReference>
<gene>
    <name evidence="6" type="ORF">SAMN05444411_103315</name>
</gene>
<name>A0A1H2ZNK0_9FLAO</name>
<dbReference type="FunFam" id="3.40.605.10:FF:000007">
    <property type="entry name" value="NAD/NADP-dependent betaine aldehyde dehydrogenase"/>
    <property type="match status" value="1"/>
</dbReference>
<dbReference type="InterPro" id="IPR016162">
    <property type="entry name" value="Ald_DH_N"/>
</dbReference>
<dbReference type="STRING" id="762486.SAMN05444411_103315"/>
<accession>A0A1H2ZNK0</accession>
<dbReference type="InterPro" id="IPR015590">
    <property type="entry name" value="Aldehyde_DH_dom"/>
</dbReference>
<keyword evidence="7" id="KW-1185">Reference proteome</keyword>
<proteinExistence type="inferred from homology"/>
<evidence type="ECO:0000313" key="6">
    <source>
        <dbReference type="EMBL" id="SDX19020.1"/>
    </source>
</evidence>
<dbReference type="RefSeq" id="WP_090122677.1">
    <property type="nucleotide sequence ID" value="NZ_FNNJ01000003.1"/>
</dbReference>
<dbReference type="InterPro" id="IPR050740">
    <property type="entry name" value="Aldehyde_DH_Superfamily"/>
</dbReference>
<dbReference type="Pfam" id="PF00171">
    <property type="entry name" value="Aldedh"/>
    <property type="match status" value="1"/>
</dbReference>
<comment type="similarity">
    <text evidence="1 4">Belongs to the aldehyde dehydrogenase family.</text>
</comment>
<dbReference type="FunFam" id="3.40.309.10:FF:000009">
    <property type="entry name" value="Aldehyde dehydrogenase A"/>
    <property type="match status" value="1"/>
</dbReference>
<organism evidence="6 7">
    <name type="scientific">Lutibacter oricola</name>
    <dbReference type="NCBI Taxonomy" id="762486"/>
    <lineage>
        <taxon>Bacteria</taxon>
        <taxon>Pseudomonadati</taxon>
        <taxon>Bacteroidota</taxon>
        <taxon>Flavobacteriia</taxon>
        <taxon>Flavobacteriales</taxon>
        <taxon>Flavobacteriaceae</taxon>
        <taxon>Lutibacter</taxon>
    </lineage>
</organism>
<dbReference type="OrthoDB" id="9762913at2"/>
<dbReference type="InterPro" id="IPR016161">
    <property type="entry name" value="Ald_DH/histidinol_DH"/>
</dbReference>
<dbReference type="InterPro" id="IPR016160">
    <property type="entry name" value="Ald_DH_CS_CYS"/>
</dbReference>
<sequence>MNLTDIKHYSCYINGEWLDDNTRDVIEVENPANNEVYATVTACTKDDVQYALESSEKAQTSWALTPANTRAQHIIEIANKLKAEREHFAKLLVLEQGKTYPEALGEVDDTITYMTYSAEAARRIQGAIFPAEQPNKRLSIYKVPYGVTVGLCAFNYPLALIGRKIGPALATGNTMIIKPHELTPTTASEFCRLVDESSLPKGVINMVSTKNAEAASLLVESPITKLISLTGSTRAGRAMYRAAAENITGLILELGGKAPFIVCEDADIDKAVEAAVISRYANCGQVCICNEMVFVDEKIADEFTEKVVKRTQEIKVGDPFAEGIHMGPNVSKFGLDRVNNLVKENVNKGAELLLGGDIPDGEYFEKGNWYAPTILGNVKGDDPTISEELFAPVMPIVKVNCFDEAVALANNREEGLSAYLYTNDYRLHQKAIDSLEVGTIFINQQIIGNIQGYHSGHKTSGTAGEDGVYGVDHYLQKRTIYLNYE</sequence>
<dbReference type="SUPFAM" id="SSF53720">
    <property type="entry name" value="ALDH-like"/>
    <property type="match status" value="1"/>
</dbReference>
<dbReference type="EMBL" id="FNNJ01000003">
    <property type="protein sequence ID" value="SDX19020.1"/>
    <property type="molecule type" value="Genomic_DNA"/>
</dbReference>
<evidence type="ECO:0000313" key="7">
    <source>
        <dbReference type="Proteomes" id="UP000199595"/>
    </source>
</evidence>
<dbReference type="PANTHER" id="PTHR43353">
    <property type="entry name" value="SUCCINATE-SEMIALDEHYDE DEHYDROGENASE, MITOCHONDRIAL"/>
    <property type="match status" value="1"/>
</dbReference>
<dbReference type="PANTHER" id="PTHR43353:SF5">
    <property type="entry name" value="SUCCINATE-SEMIALDEHYDE DEHYDROGENASE, MITOCHONDRIAL"/>
    <property type="match status" value="1"/>
</dbReference>
<evidence type="ECO:0000256" key="3">
    <source>
        <dbReference type="PROSITE-ProRule" id="PRU10007"/>
    </source>
</evidence>
<evidence type="ECO:0000259" key="5">
    <source>
        <dbReference type="Pfam" id="PF00171"/>
    </source>
</evidence>
<feature type="domain" description="Aldehyde dehydrogenase" evidence="5">
    <location>
        <begin position="17"/>
        <end position="480"/>
    </location>
</feature>
<evidence type="ECO:0000256" key="2">
    <source>
        <dbReference type="ARBA" id="ARBA00023002"/>
    </source>
</evidence>
<dbReference type="Gene3D" id="3.40.605.10">
    <property type="entry name" value="Aldehyde Dehydrogenase, Chain A, domain 1"/>
    <property type="match status" value="1"/>
</dbReference>
<dbReference type="PROSITE" id="PS00687">
    <property type="entry name" value="ALDEHYDE_DEHYDR_GLU"/>
    <property type="match status" value="1"/>
</dbReference>
<dbReference type="GO" id="GO:0004777">
    <property type="term" value="F:succinate-semialdehyde dehydrogenase (NAD+) activity"/>
    <property type="evidence" value="ECO:0007669"/>
    <property type="project" value="TreeGrafter"/>
</dbReference>
<keyword evidence="2 4" id="KW-0560">Oxidoreductase</keyword>
<evidence type="ECO:0000256" key="4">
    <source>
        <dbReference type="RuleBase" id="RU003345"/>
    </source>
</evidence>
<evidence type="ECO:0000256" key="1">
    <source>
        <dbReference type="ARBA" id="ARBA00009986"/>
    </source>
</evidence>
<dbReference type="InterPro" id="IPR016163">
    <property type="entry name" value="Ald_DH_C"/>
</dbReference>
<feature type="active site" evidence="3">
    <location>
        <position position="253"/>
    </location>
</feature>
<dbReference type="InterPro" id="IPR029510">
    <property type="entry name" value="Ald_DH_CS_GLU"/>
</dbReference>
<protein>
    <submittedName>
        <fullName evidence="6">Lactaldehyde dehydrogenase / glycolaldehyde dehydrogenase</fullName>
    </submittedName>
</protein>